<sequence>MAANKVMAVLGQLLQLLSRTGYRCSGLGHAPFANGPAGTLLHHNIIQTWWDKMVIKSEASFPVSGKNINFLEDFYPTVLSFMNGTVPFAMVNVSECARPQSVQGGTEIETLLNPGSETCLQYVHVCSPASVNRTFDLVVNTRVSWWKQFSYNSSNFVQKTFDEGSTSVLHIQYNSSCGPISIETISNRGHEDIDKVEERTGVNCKFRNGAKSSYPCLIECQTSMELASAVFLMDAYTHNALPGEGQGREVLHLHPVLVPYKVSVCHNGSKVRQIQEVVTYICREFRKVGLSVLHNRDETNSLTAQVIRNDEMGVPYTVLVSDETIDTGNIGLRNRDTSIQETVPIGKLTEYLLKHVHY</sequence>
<reference evidence="2" key="2">
    <citation type="submission" date="2020-11" db="EMBL/GenBank/DDBJ databases">
        <authorList>
            <person name="McCartney M.A."/>
            <person name="Auch B."/>
            <person name="Kono T."/>
            <person name="Mallez S."/>
            <person name="Becker A."/>
            <person name="Gohl D.M."/>
            <person name="Silverstein K.A.T."/>
            <person name="Koren S."/>
            <person name="Bechman K.B."/>
            <person name="Herman A."/>
            <person name="Abrahante J.E."/>
            <person name="Garbe J."/>
        </authorList>
    </citation>
    <scope>NUCLEOTIDE SEQUENCE</scope>
    <source>
        <strain evidence="2">Duluth1</strain>
        <tissue evidence="2">Whole animal</tissue>
    </source>
</reference>
<dbReference type="InterPro" id="IPR004154">
    <property type="entry name" value="Anticodon-bd"/>
</dbReference>
<dbReference type="Proteomes" id="UP000828390">
    <property type="component" value="Unassembled WGS sequence"/>
</dbReference>
<name>A0A9D4RMU4_DREPO</name>
<dbReference type="GO" id="GO:0006264">
    <property type="term" value="P:mitochondrial DNA replication"/>
    <property type="evidence" value="ECO:0007669"/>
    <property type="project" value="TreeGrafter"/>
</dbReference>
<evidence type="ECO:0000259" key="1">
    <source>
        <dbReference type="Pfam" id="PF03129"/>
    </source>
</evidence>
<dbReference type="PANTHER" id="PTHR10745:SF8">
    <property type="entry name" value="DNA POLYMERASE SUBUNIT GAMMA-2, MITOCHONDRIAL"/>
    <property type="match status" value="1"/>
</dbReference>
<dbReference type="AlphaFoldDB" id="A0A9D4RMU4"/>
<dbReference type="PANTHER" id="PTHR10745">
    <property type="entry name" value="GLYCYL-TRNA SYNTHETASE/DNA POLYMERASE SUBUNIT GAMMA-2"/>
    <property type="match status" value="1"/>
</dbReference>
<dbReference type="Gene3D" id="3.40.50.800">
    <property type="entry name" value="Anticodon-binding domain"/>
    <property type="match status" value="1"/>
</dbReference>
<dbReference type="Gene3D" id="3.30.930.10">
    <property type="entry name" value="Bira Bifunctional Protein, Domain 2"/>
    <property type="match status" value="1"/>
</dbReference>
<evidence type="ECO:0000313" key="3">
    <source>
        <dbReference type="Proteomes" id="UP000828390"/>
    </source>
</evidence>
<dbReference type="InterPro" id="IPR036621">
    <property type="entry name" value="Anticodon-bd_dom_sf"/>
</dbReference>
<dbReference type="SUPFAM" id="SSF52954">
    <property type="entry name" value="Class II aaRS ABD-related"/>
    <property type="match status" value="1"/>
</dbReference>
<dbReference type="Pfam" id="PF03129">
    <property type="entry name" value="HGTP_anticodon"/>
    <property type="match status" value="1"/>
</dbReference>
<proteinExistence type="predicted"/>
<protein>
    <recommendedName>
        <fullName evidence="1">Anticodon-binding domain-containing protein</fullName>
    </recommendedName>
</protein>
<dbReference type="EMBL" id="JAIWYP010000002">
    <property type="protein sequence ID" value="KAH3872070.1"/>
    <property type="molecule type" value="Genomic_DNA"/>
</dbReference>
<reference evidence="2" key="1">
    <citation type="journal article" date="2019" name="bioRxiv">
        <title>The Genome of the Zebra Mussel, Dreissena polymorpha: A Resource for Invasive Species Research.</title>
        <authorList>
            <person name="McCartney M.A."/>
            <person name="Auch B."/>
            <person name="Kono T."/>
            <person name="Mallez S."/>
            <person name="Zhang Y."/>
            <person name="Obille A."/>
            <person name="Becker A."/>
            <person name="Abrahante J.E."/>
            <person name="Garbe J."/>
            <person name="Badalamenti J.P."/>
            <person name="Herman A."/>
            <person name="Mangelson H."/>
            <person name="Liachko I."/>
            <person name="Sullivan S."/>
            <person name="Sone E.D."/>
            <person name="Koren S."/>
            <person name="Silverstein K.A.T."/>
            <person name="Beckman K.B."/>
            <person name="Gohl D.M."/>
        </authorList>
    </citation>
    <scope>NUCLEOTIDE SEQUENCE</scope>
    <source>
        <strain evidence="2">Duluth1</strain>
        <tissue evidence="2">Whole animal</tissue>
    </source>
</reference>
<evidence type="ECO:0000313" key="2">
    <source>
        <dbReference type="EMBL" id="KAH3872070.1"/>
    </source>
</evidence>
<dbReference type="InterPro" id="IPR045864">
    <property type="entry name" value="aa-tRNA-synth_II/BPL/LPL"/>
</dbReference>
<dbReference type="InterPro" id="IPR027031">
    <property type="entry name" value="Gly-tRNA_synthase/POLG2"/>
</dbReference>
<gene>
    <name evidence="2" type="ORF">DPMN_035283</name>
</gene>
<accession>A0A9D4RMU4</accession>
<organism evidence="2 3">
    <name type="scientific">Dreissena polymorpha</name>
    <name type="common">Zebra mussel</name>
    <name type="synonym">Mytilus polymorpha</name>
    <dbReference type="NCBI Taxonomy" id="45954"/>
    <lineage>
        <taxon>Eukaryota</taxon>
        <taxon>Metazoa</taxon>
        <taxon>Spiralia</taxon>
        <taxon>Lophotrochozoa</taxon>
        <taxon>Mollusca</taxon>
        <taxon>Bivalvia</taxon>
        <taxon>Autobranchia</taxon>
        <taxon>Heteroconchia</taxon>
        <taxon>Euheterodonta</taxon>
        <taxon>Imparidentia</taxon>
        <taxon>Neoheterodontei</taxon>
        <taxon>Myida</taxon>
        <taxon>Dreissenoidea</taxon>
        <taxon>Dreissenidae</taxon>
        <taxon>Dreissena</taxon>
    </lineage>
</organism>
<dbReference type="SUPFAM" id="SSF55681">
    <property type="entry name" value="Class II aaRS and biotin synthetases"/>
    <property type="match status" value="1"/>
</dbReference>
<keyword evidence="3" id="KW-1185">Reference proteome</keyword>
<feature type="domain" description="Anticodon-binding" evidence="1">
    <location>
        <begin position="262"/>
        <end position="354"/>
    </location>
</feature>
<dbReference type="GO" id="GO:0005739">
    <property type="term" value="C:mitochondrion"/>
    <property type="evidence" value="ECO:0007669"/>
    <property type="project" value="TreeGrafter"/>
</dbReference>
<comment type="caution">
    <text evidence="2">The sequence shown here is derived from an EMBL/GenBank/DDBJ whole genome shotgun (WGS) entry which is preliminary data.</text>
</comment>